<evidence type="ECO:0000313" key="6">
    <source>
        <dbReference type="Proteomes" id="UP001341840"/>
    </source>
</evidence>
<keyword evidence="4" id="KW-1133">Transmembrane helix</keyword>
<dbReference type="PANTHER" id="PTHR48062">
    <property type="entry name" value="RECEPTOR-LIKE PROTEIN 14"/>
    <property type="match status" value="1"/>
</dbReference>
<keyword evidence="4" id="KW-0812">Transmembrane</keyword>
<dbReference type="Proteomes" id="UP001341840">
    <property type="component" value="Unassembled WGS sequence"/>
</dbReference>
<evidence type="ECO:0008006" key="7">
    <source>
        <dbReference type="Google" id="ProtNLM"/>
    </source>
</evidence>
<dbReference type="EMBL" id="JASCZI010000015">
    <property type="protein sequence ID" value="MED6106703.1"/>
    <property type="molecule type" value="Genomic_DNA"/>
</dbReference>
<reference evidence="5 6" key="1">
    <citation type="journal article" date="2023" name="Plants (Basel)">
        <title>Bridging the Gap: Combining Genomics and Transcriptomics Approaches to Understand Stylosanthes scabra, an Orphan Legume from the Brazilian Caatinga.</title>
        <authorList>
            <person name="Ferreira-Neto J.R.C."/>
            <person name="da Silva M.D."/>
            <person name="Binneck E."/>
            <person name="de Melo N.F."/>
            <person name="da Silva R.H."/>
            <person name="de Melo A.L.T.M."/>
            <person name="Pandolfi V."/>
            <person name="Bustamante F.O."/>
            <person name="Brasileiro-Vidal A.C."/>
            <person name="Benko-Iseppon A.M."/>
        </authorList>
    </citation>
    <scope>NUCLEOTIDE SEQUENCE [LARGE SCALE GENOMIC DNA]</scope>
    <source>
        <tissue evidence="5">Leaves</tissue>
    </source>
</reference>
<feature type="non-terminal residue" evidence="5">
    <location>
        <position position="1"/>
    </location>
</feature>
<organism evidence="5 6">
    <name type="scientific">Stylosanthes scabra</name>
    <dbReference type="NCBI Taxonomy" id="79078"/>
    <lineage>
        <taxon>Eukaryota</taxon>
        <taxon>Viridiplantae</taxon>
        <taxon>Streptophyta</taxon>
        <taxon>Embryophyta</taxon>
        <taxon>Tracheophyta</taxon>
        <taxon>Spermatophyta</taxon>
        <taxon>Magnoliopsida</taxon>
        <taxon>eudicotyledons</taxon>
        <taxon>Gunneridae</taxon>
        <taxon>Pentapetalae</taxon>
        <taxon>rosids</taxon>
        <taxon>fabids</taxon>
        <taxon>Fabales</taxon>
        <taxon>Fabaceae</taxon>
        <taxon>Papilionoideae</taxon>
        <taxon>50 kb inversion clade</taxon>
        <taxon>dalbergioids sensu lato</taxon>
        <taxon>Dalbergieae</taxon>
        <taxon>Pterocarpus clade</taxon>
        <taxon>Stylosanthes</taxon>
    </lineage>
</organism>
<evidence type="ECO:0000313" key="5">
    <source>
        <dbReference type="EMBL" id="MED6106703.1"/>
    </source>
</evidence>
<evidence type="ECO:0000256" key="1">
    <source>
        <dbReference type="ARBA" id="ARBA00009592"/>
    </source>
</evidence>
<evidence type="ECO:0000256" key="4">
    <source>
        <dbReference type="SAM" id="Phobius"/>
    </source>
</evidence>
<dbReference type="InterPro" id="IPR051502">
    <property type="entry name" value="RLP_Defense_Trigger"/>
</dbReference>
<name>A0ABU6Q4D8_9FABA</name>
<gene>
    <name evidence="5" type="ORF">PIB30_007026</name>
</gene>
<keyword evidence="2" id="KW-0433">Leucine-rich repeat</keyword>
<dbReference type="InterPro" id="IPR032675">
    <property type="entry name" value="LRR_dom_sf"/>
</dbReference>
<proteinExistence type="inferred from homology"/>
<keyword evidence="6" id="KW-1185">Reference proteome</keyword>
<comment type="similarity">
    <text evidence="1">Belongs to the RLP family.</text>
</comment>
<dbReference type="Gene3D" id="3.80.10.10">
    <property type="entry name" value="Ribonuclease Inhibitor"/>
    <property type="match status" value="1"/>
</dbReference>
<dbReference type="PANTHER" id="PTHR48062:SF67">
    <property type="entry name" value="LEUCINE-RICH REPEAT-CONTAINING N-TERMINAL PLANT-TYPE DOMAIN-CONTAINING PROTEIN"/>
    <property type="match status" value="1"/>
</dbReference>
<comment type="caution">
    <text evidence="5">The sequence shown here is derived from an EMBL/GenBank/DDBJ whole genome shotgun (WGS) entry which is preliminary data.</text>
</comment>
<evidence type="ECO:0000256" key="3">
    <source>
        <dbReference type="ARBA" id="ARBA00022737"/>
    </source>
</evidence>
<keyword evidence="4" id="KW-0472">Membrane</keyword>
<sequence>VFNVSYNNLSGKAPDQEQFGTFGDSSYKGNPYLTWSISNTRIAAPTPSLIPSDEVTKDDSTIDFTSFCWSFAATSVTVLLALLTILWINPYWRRAWFYFIEGILLKCFGEFLQDAFY</sequence>
<keyword evidence="3" id="KW-0677">Repeat</keyword>
<evidence type="ECO:0000256" key="2">
    <source>
        <dbReference type="ARBA" id="ARBA00022614"/>
    </source>
</evidence>
<accession>A0ABU6Q4D8</accession>
<feature type="transmembrane region" description="Helical" evidence="4">
    <location>
        <begin position="64"/>
        <end position="88"/>
    </location>
</feature>
<protein>
    <recommendedName>
        <fullName evidence="7">LRR receptor-like serine/threonine-protein kinase</fullName>
    </recommendedName>
</protein>